<comment type="caution">
    <text evidence="3">The sequence shown here is derived from an EMBL/GenBank/DDBJ whole genome shotgun (WGS) entry which is preliminary data.</text>
</comment>
<dbReference type="PANTHER" id="PTHR38593:SF1">
    <property type="entry name" value="BLR2558 PROTEIN"/>
    <property type="match status" value="1"/>
</dbReference>
<dbReference type="InterPro" id="IPR025419">
    <property type="entry name" value="DUF4142"/>
</dbReference>
<dbReference type="AlphaFoldDB" id="A0A327K661"/>
<name>A0A327K661_9BRAD</name>
<keyword evidence="4" id="KW-1185">Reference proteome</keyword>
<evidence type="ECO:0000313" key="4">
    <source>
        <dbReference type="Proteomes" id="UP000248863"/>
    </source>
</evidence>
<dbReference type="RefSeq" id="WP_111360105.1">
    <property type="nucleotide sequence ID" value="NZ_NHSK01000030.1"/>
</dbReference>
<dbReference type="Proteomes" id="UP000248863">
    <property type="component" value="Unassembled WGS sequence"/>
</dbReference>
<accession>A0A327K661</accession>
<feature type="domain" description="DUF4142" evidence="2">
    <location>
        <begin position="71"/>
        <end position="206"/>
    </location>
</feature>
<dbReference type="Gene3D" id="1.20.1260.10">
    <property type="match status" value="1"/>
</dbReference>
<evidence type="ECO:0000256" key="1">
    <source>
        <dbReference type="SAM" id="Phobius"/>
    </source>
</evidence>
<keyword evidence="1" id="KW-0812">Transmembrane</keyword>
<dbReference type="OrthoDB" id="9101320at2"/>
<sequence>MTDIPQAQARPRPTRDYSIYVLIVAGLAFVLFALWSRGPGAGDLPSAASVFGTAAQRAEATGGAATAPIPTAEFVQMAALGNLFEIETSRIARSKTDPGELDFADQMIVAHLKTAAELRGLHESAKIDGALPTELDAAHRAKVDQLRVLDGPAFREAYVKMQRDAHRDAVALFQAYARSGDNPELKQWAETTLPALKHHLEMARALN</sequence>
<dbReference type="Pfam" id="PF13628">
    <property type="entry name" value="DUF4142"/>
    <property type="match status" value="1"/>
</dbReference>
<proteinExistence type="predicted"/>
<gene>
    <name evidence="3" type="ORF">CH338_26950</name>
</gene>
<keyword evidence="1" id="KW-0472">Membrane</keyword>
<feature type="transmembrane region" description="Helical" evidence="1">
    <location>
        <begin position="17"/>
        <end position="35"/>
    </location>
</feature>
<keyword evidence="1" id="KW-1133">Transmembrane helix</keyword>
<dbReference type="PANTHER" id="PTHR38593">
    <property type="entry name" value="BLR2558 PROTEIN"/>
    <property type="match status" value="1"/>
</dbReference>
<evidence type="ECO:0000259" key="2">
    <source>
        <dbReference type="Pfam" id="PF13628"/>
    </source>
</evidence>
<reference evidence="3 4" key="1">
    <citation type="submission" date="2017-07" db="EMBL/GenBank/DDBJ databases">
        <title>Draft Genome Sequences of Select Purple Nonsulfur Bacteria.</title>
        <authorList>
            <person name="Lasarre B."/>
            <person name="Mckinlay J.B."/>
        </authorList>
    </citation>
    <scope>NUCLEOTIDE SEQUENCE [LARGE SCALE GENOMIC DNA]</scope>
    <source>
        <strain evidence="3 4">DSM 11907</strain>
    </source>
</reference>
<organism evidence="3 4">
    <name type="scientific">Rhodoplanes elegans</name>
    <dbReference type="NCBI Taxonomy" id="29408"/>
    <lineage>
        <taxon>Bacteria</taxon>
        <taxon>Pseudomonadati</taxon>
        <taxon>Pseudomonadota</taxon>
        <taxon>Alphaproteobacteria</taxon>
        <taxon>Hyphomicrobiales</taxon>
        <taxon>Nitrobacteraceae</taxon>
        <taxon>Rhodoplanes</taxon>
    </lineage>
</organism>
<dbReference type="InterPro" id="IPR012347">
    <property type="entry name" value="Ferritin-like"/>
</dbReference>
<dbReference type="EMBL" id="NPEU01000564">
    <property type="protein sequence ID" value="RAI30818.1"/>
    <property type="molecule type" value="Genomic_DNA"/>
</dbReference>
<protein>
    <recommendedName>
        <fullName evidence="2">DUF4142 domain-containing protein</fullName>
    </recommendedName>
</protein>
<evidence type="ECO:0000313" key="3">
    <source>
        <dbReference type="EMBL" id="RAI30818.1"/>
    </source>
</evidence>